<dbReference type="EMBL" id="JACHWQ010000001">
    <property type="protein sequence ID" value="MBB2975242.1"/>
    <property type="molecule type" value="Genomic_DNA"/>
</dbReference>
<evidence type="ECO:0000313" key="1">
    <source>
        <dbReference type="EMBL" id="MBB2975242.1"/>
    </source>
</evidence>
<dbReference type="RefSeq" id="WP_165141610.1">
    <property type="nucleotide sequence ID" value="NZ_CP049255.1"/>
</dbReference>
<comment type="caution">
    <text evidence="1">The sequence shown here is derived from an EMBL/GenBank/DDBJ whole genome shotgun (WGS) entry which is preliminary data.</text>
</comment>
<reference evidence="1 3" key="1">
    <citation type="submission" date="2020-08" db="EMBL/GenBank/DDBJ databases">
        <title>Sequencing the genomes of 1000 actinobacteria strains.</title>
        <authorList>
            <person name="Klenk H.-P."/>
        </authorList>
    </citation>
    <scope>NUCLEOTIDE SEQUENCE [LARGE SCALE GENOMIC DNA]</scope>
    <source>
        <strain evidence="1 3">DSM 27099</strain>
    </source>
</reference>
<proteinExistence type="predicted"/>
<dbReference type="Pfam" id="PF14106">
    <property type="entry name" value="DUF4279"/>
    <property type="match status" value="1"/>
</dbReference>
<evidence type="ECO:0000313" key="2">
    <source>
        <dbReference type="EMBL" id="MBB2976571.1"/>
    </source>
</evidence>
<evidence type="ECO:0008006" key="4">
    <source>
        <dbReference type="Google" id="ProtNLM"/>
    </source>
</evidence>
<sequence>MIQSGQASFTVFSTETTPERISEMLGLVPTKTTTRGAVNGAGRVRDYNTWTIDVRELHNTESDQTGTVALTELMTQVQPSASEIQRLPADCEARITWSAYSDSSQGGFVLPSELSRAIADLDVDVLATVYMSSDDDD</sequence>
<accession>A0A7W4V1P2</accession>
<dbReference type="EMBL" id="JACHWQ010000007">
    <property type="protein sequence ID" value="MBB2976571.1"/>
    <property type="molecule type" value="Genomic_DNA"/>
</dbReference>
<name>A0A7W4V1P2_9MICO</name>
<dbReference type="Proteomes" id="UP000529310">
    <property type="component" value="Unassembled WGS sequence"/>
</dbReference>
<keyword evidence="3" id="KW-1185">Reference proteome</keyword>
<evidence type="ECO:0000313" key="3">
    <source>
        <dbReference type="Proteomes" id="UP000529310"/>
    </source>
</evidence>
<dbReference type="InterPro" id="IPR025459">
    <property type="entry name" value="DUF4279"/>
</dbReference>
<organism evidence="1 3">
    <name type="scientific">Microbacterium endophyticum</name>
    <dbReference type="NCBI Taxonomy" id="1526412"/>
    <lineage>
        <taxon>Bacteria</taxon>
        <taxon>Bacillati</taxon>
        <taxon>Actinomycetota</taxon>
        <taxon>Actinomycetes</taxon>
        <taxon>Micrococcales</taxon>
        <taxon>Microbacteriaceae</taxon>
        <taxon>Microbacterium</taxon>
    </lineage>
</organism>
<gene>
    <name evidence="1" type="ORF">FHX49_000783</name>
    <name evidence="2" type="ORF">FHX49_002150</name>
</gene>
<protein>
    <recommendedName>
        <fullName evidence="4">DUF4279 domain-containing protein</fullName>
    </recommendedName>
</protein>
<dbReference type="AlphaFoldDB" id="A0A7W4V1P2"/>